<evidence type="ECO:0000313" key="8">
    <source>
        <dbReference type="Proteomes" id="UP000030746"/>
    </source>
</evidence>
<name>V4AP07_LOTGI</name>
<dbReference type="CTD" id="20231025"/>
<dbReference type="InterPro" id="IPR033906">
    <property type="entry name" value="Lipase_N"/>
</dbReference>
<dbReference type="InterPro" id="IPR000734">
    <property type="entry name" value="TAG_lipase"/>
</dbReference>
<dbReference type="Pfam" id="PF00151">
    <property type="entry name" value="Lipase"/>
    <property type="match status" value="1"/>
</dbReference>
<dbReference type="HOGENOM" id="CLU_027171_0_0_1"/>
<dbReference type="SUPFAM" id="SSF53474">
    <property type="entry name" value="alpha/beta-Hydrolases"/>
    <property type="match status" value="1"/>
</dbReference>
<evidence type="ECO:0000259" key="6">
    <source>
        <dbReference type="Pfam" id="PF00151"/>
    </source>
</evidence>
<dbReference type="PRINTS" id="PR00821">
    <property type="entry name" value="TAGLIPASE"/>
</dbReference>
<dbReference type="Gene3D" id="3.40.50.1820">
    <property type="entry name" value="alpha/beta hydrolase"/>
    <property type="match status" value="1"/>
</dbReference>
<dbReference type="RefSeq" id="XP_009050541.1">
    <property type="nucleotide sequence ID" value="XM_009052293.1"/>
</dbReference>
<dbReference type="InterPro" id="IPR029058">
    <property type="entry name" value="AB_hydrolase_fold"/>
</dbReference>
<protein>
    <recommendedName>
        <fullName evidence="6">Lipase domain-containing protein</fullName>
    </recommendedName>
</protein>
<sequence>MIVLLLVSAILVSVSANEKREQHCYGDLGCFQTWSELKTLPQDPAHVQTSFNLYTRQSKSPVVIAANASHSSWSKSISHSHFSASKPTKFLIHGFMNSKNSGWMPVTKAALIAQGDYNVFIVDWGHGAQLPYEQATANVFLVAKQTALFIQKLHSTAHVDLNNVHLIGHSLGAQICGNIGSHARGIGRITGMDPAQPMFDQFDNSRHLDASDAHFVDVIHSDGADFTGVAGYGWIKPLGHIDFYPNGGMDQPGCSDNPVGTVSCSHGRSHDYFLESIKSSCKFLAHKCKSWKDFENGDCHGCSGGCPQMGLNADKTKNLRGSYYLSTTQHTPFCGKIELF</sequence>
<accession>V4AP07</accession>
<evidence type="ECO:0000256" key="3">
    <source>
        <dbReference type="ARBA" id="ARBA00022525"/>
    </source>
</evidence>
<reference evidence="7 8" key="1">
    <citation type="journal article" date="2013" name="Nature">
        <title>Insights into bilaterian evolution from three spiralian genomes.</title>
        <authorList>
            <person name="Simakov O."/>
            <person name="Marletaz F."/>
            <person name="Cho S.J."/>
            <person name="Edsinger-Gonzales E."/>
            <person name="Havlak P."/>
            <person name="Hellsten U."/>
            <person name="Kuo D.H."/>
            <person name="Larsson T."/>
            <person name="Lv J."/>
            <person name="Arendt D."/>
            <person name="Savage R."/>
            <person name="Osoegawa K."/>
            <person name="de Jong P."/>
            <person name="Grimwood J."/>
            <person name="Chapman J.A."/>
            <person name="Shapiro H."/>
            <person name="Aerts A."/>
            <person name="Otillar R.P."/>
            <person name="Terry A.Y."/>
            <person name="Boore J.L."/>
            <person name="Grigoriev I.V."/>
            <person name="Lindberg D.R."/>
            <person name="Seaver E.C."/>
            <person name="Weisblat D.A."/>
            <person name="Putnam N.H."/>
            <person name="Rokhsar D.S."/>
        </authorList>
    </citation>
    <scope>NUCLEOTIDE SEQUENCE [LARGE SCALE GENOMIC DNA]</scope>
</reference>
<dbReference type="CDD" id="cd00707">
    <property type="entry name" value="Pancreat_lipase_like"/>
    <property type="match status" value="1"/>
</dbReference>
<dbReference type="GeneID" id="20231025"/>
<evidence type="ECO:0000256" key="1">
    <source>
        <dbReference type="ARBA" id="ARBA00004613"/>
    </source>
</evidence>
<keyword evidence="8" id="KW-1185">Reference proteome</keyword>
<dbReference type="AlphaFoldDB" id="V4AP07"/>
<dbReference type="EMBL" id="KB201205">
    <property type="protein sequence ID" value="ESO98917.1"/>
    <property type="molecule type" value="Genomic_DNA"/>
</dbReference>
<dbReference type="GO" id="GO:0005615">
    <property type="term" value="C:extracellular space"/>
    <property type="evidence" value="ECO:0007669"/>
    <property type="project" value="TreeGrafter"/>
</dbReference>
<evidence type="ECO:0000313" key="7">
    <source>
        <dbReference type="EMBL" id="ESO98917.1"/>
    </source>
</evidence>
<feature type="signal peptide" evidence="5">
    <location>
        <begin position="1"/>
        <end position="16"/>
    </location>
</feature>
<dbReference type="STRING" id="225164.V4AP07"/>
<comment type="subcellular location">
    <subcellularLocation>
        <location evidence="1">Secreted</location>
    </subcellularLocation>
</comment>
<keyword evidence="5" id="KW-0732">Signal</keyword>
<evidence type="ECO:0000256" key="5">
    <source>
        <dbReference type="SAM" id="SignalP"/>
    </source>
</evidence>
<evidence type="ECO:0000256" key="2">
    <source>
        <dbReference type="ARBA" id="ARBA00010701"/>
    </source>
</evidence>
<evidence type="ECO:0000256" key="4">
    <source>
        <dbReference type="RuleBase" id="RU004262"/>
    </source>
</evidence>
<dbReference type="OrthoDB" id="199913at2759"/>
<gene>
    <name evidence="7" type="ORF">LOTGIDRAFT_113919</name>
</gene>
<keyword evidence="3" id="KW-0964">Secreted</keyword>
<dbReference type="OMA" id="PFCGHEY"/>
<dbReference type="PANTHER" id="PTHR11610">
    <property type="entry name" value="LIPASE"/>
    <property type="match status" value="1"/>
</dbReference>
<dbReference type="GO" id="GO:0016298">
    <property type="term" value="F:lipase activity"/>
    <property type="evidence" value="ECO:0007669"/>
    <property type="project" value="InterPro"/>
</dbReference>
<dbReference type="GO" id="GO:0016042">
    <property type="term" value="P:lipid catabolic process"/>
    <property type="evidence" value="ECO:0007669"/>
    <property type="project" value="TreeGrafter"/>
</dbReference>
<feature type="domain" description="Lipase" evidence="6">
    <location>
        <begin position="34"/>
        <end position="333"/>
    </location>
</feature>
<comment type="similarity">
    <text evidence="2 4">Belongs to the AB hydrolase superfamily. Lipase family.</text>
</comment>
<dbReference type="Proteomes" id="UP000030746">
    <property type="component" value="Unassembled WGS sequence"/>
</dbReference>
<dbReference type="InterPro" id="IPR013818">
    <property type="entry name" value="Lipase"/>
</dbReference>
<proteinExistence type="inferred from homology"/>
<feature type="chain" id="PRO_5004717037" description="Lipase domain-containing protein" evidence="5">
    <location>
        <begin position="17"/>
        <end position="340"/>
    </location>
</feature>
<dbReference type="KEGG" id="lgi:LOTGIDRAFT_113919"/>
<organism evidence="7 8">
    <name type="scientific">Lottia gigantea</name>
    <name type="common">Giant owl limpet</name>
    <dbReference type="NCBI Taxonomy" id="225164"/>
    <lineage>
        <taxon>Eukaryota</taxon>
        <taxon>Metazoa</taxon>
        <taxon>Spiralia</taxon>
        <taxon>Lophotrochozoa</taxon>
        <taxon>Mollusca</taxon>
        <taxon>Gastropoda</taxon>
        <taxon>Patellogastropoda</taxon>
        <taxon>Lottioidea</taxon>
        <taxon>Lottiidae</taxon>
        <taxon>Lottia</taxon>
    </lineage>
</organism>